<evidence type="ECO:0000256" key="3">
    <source>
        <dbReference type="ARBA" id="ARBA00022448"/>
    </source>
</evidence>
<dbReference type="InterPro" id="IPR018047">
    <property type="entry name" value="Ammonium_transpt_CS"/>
</dbReference>
<keyword evidence="12" id="KW-1185">Reference proteome</keyword>
<gene>
    <name evidence="11" type="ORF">SEMRO_565_G167610.1</name>
</gene>
<sequence>MSVEYDLLEECLPYGDETSTTFMLNCVSANLRNHPGAQEFSRNVLLVYSAALVFFMQAGFAMLCAGAVRKKNVQNTMLKNLLDACGAALAFFSLGYAFAFGGDDPMSAKKTFIGTSNFFLMNVEDLAFWLFQYAFSAASATIVAGTLAERCQMAAYLGYSVLLGGFVYPVVAHSAWSANGFLSATALEPMWGVGMIDFAGSGVVHLTGGTTALFATMILGPRRGRFHDDTGRKLAKPKEFPGHSVALQMLGTFTLWFGWYGFNAGSALLLDSLERDKVLALAGVNTTLAGGTAGIVALFANLWALERYTGEPFFDVKYLMNGALSGLVAVTGGCGVLEPWAAVVVGAIAGLLYMLGTWGLVKLRLDDAVDAIPVHMLNGAWGLIAVGLLASPKRLYAAYGHSDHVGFFYSFSHNGADGLLLAAQIVGILFIIGWVMIIMLPFFVWLDWRGWFRSDPLEEIVGLDTSYHGGLMLGGEDDINPEYVSAFNKRREENVRRRSGRNPNISNTVLTEFDHEDDPESYGGYEDEEKYMEMSQPQMSAKKEEAAVEAESVPMELETAEAEKENGLDVSEERQDDRNGVSVEL</sequence>
<dbReference type="PANTHER" id="PTHR11730">
    <property type="entry name" value="AMMONIUM TRANSPORTER"/>
    <property type="match status" value="1"/>
</dbReference>
<dbReference type="InterPro" id="IPR029020">
    <property type="entry name" value="Ammonium/urea_transptr"/>
</dbReference>
<dbReference type="GO" id="GO:0005886">
    <property type="term" value="C:plasma membrane"/>
    <property type="evidence" value="ECO:0007669"/>
    <property type="project" value="UniProtKB-SubCell"/>
</dbReference>
<feature type="transmembrane region" description="Helical" evidence="8">
    <location>
        <begin position="279"/>
        <end position="304"/>
    </location>
</feature>
<proteinExistence type="inferred from homology"/>
<reference evidence="11" key="1">
    <citation type="submission" date="2020-06" db="EMBL/GenBank/DDBJ databases">
        <authorList>
            <consortium name="Plant Systems Biology data submission"/>
        </authorList>
    </citation>
    <scope>NUCLEOTIDE SEQUENCE</scope>
    <source>
        <strain evidence="11">D6</strain>
    </source>
</reference>
<feature type="transmembrane region" description="Helical" evidence="8">
    <location>
        <begin position="126"/>
        <end position="148"/>
    </location>
</feature>
<feature type="region of interest" description="Disordered" evidence="9">
    <location>
        <begin position="514"/>
        <end position="585"/>
    </location>
</feature>
<feature type="transmembrane region" description="Helical" evidence="8">
    <location>
        <begin position="368"/>
        <end position="390"/>
    </location>
</feature>
<evidence type="ECO:0000313" key="12">
    <source>
        <dbReference type="Proteomes" id="UP001153069"/>
    </source>
</evidence>
<accession>A0A9N8E6H5</accession>
<protein>
    <recommendedName>
        <fullName evidence="8">Ammonium transporter</fullName>
    </recommendedName>
</protein>
<feature type="transmembrane region" description="Helical" evidence="8">
    <location>
        <begin position="419"/>
        <end position="446"/>
    </location>
</feature>
<feature type="transmembrane region" description="Helical" evidence="8">
    <location>
        <begin position="80"/>
        <end position="99"/>
    </location>
</feature>
<feature type="transmembrane region" description="Helical" evidence="8">
    <location>
        <begin position="155"/>
        <end position="178"/>
    </location>
</feature>
<evidence type="ECO:0000256" key="8">
    <source>
        <dbReference type="RuleBase" id="RU362002"/>
    </source>
</evidence>
<evidence type="ECO:0000256" key="1">
    <source>
        <dbReference type="ARBA" id="ARBA00004141"/>
    </source>
</evidence>
<dbReference type="OrthoDB" id="534912at2759"/>
<comment type="similarity">
    <text evidence="2 8">Belongs to the ammonia transporter channel (TC 1.A.11.2) family.</text>
</comment>
<keyword evidence="6 8" id="KW-0472">Membrane</keyword>
<feature type="transmembrane region" description="Helical" evidence="8">
    <location>
        <begin position="316"/>
        <end position="333"/>
    </location>
</feature>
<feature type="transmembrane region" description="Helical" evidence="8">
    <location>
        <begin position="339"/>
        <end position="361"/>
    </location>
</feature>
<dbReference type="Proteomes" id="UP001153069">
    <property type="component" value="Unassembled WGS sequence"/>
</dbReference>
<evidence type="ECO:0000256" key="6">
    <source>
        <dbReference type="ARBA" id="ARBA00023136"/>
    </source>
</evidence>
<keyword evidence="4 8" id="KW-0812">Transmembrane</keyword>
<evidence type="ECO:0000313" key="11">
    <source>
        <dbReference type="EMBL" id="CAB9512990.1"/>
    </source>
</evidence>
<keyword evidence="7 8" id="KW-0924">Ammonia transport</keyword>
<organism evidence="11 12">
    <name type="scientific">Seminavis robusta</name>
    <dbReference type="NCBI Taxonomy" id="568900"/>
    <lineage>
        <taxon>Eukaryota</taxon>
        <taxon>Sar</taxon>
        <taxon>Stramenopiles</taxon>
        <taxon>Ochrophyta</taxon>
        <taxon>Bacillariophyta</taxon>
        <taxon>Bacillariophyceae</taxon>
        <taxon>Bacillariophycidae</taxon>
        <taxon>Naviculales</taxon>
        <taxon>Naviculaceae</taxon>
        <taxon>Seminavis</taxon>
    </lineage>
</organism>
<evidence type="ECO:0000256" key="2">
    <source>
        <dbReference type="ARBA" id="ARBA00005887"/>
    </source>
</evidence>
<dbReference type="PANTHER" id="PTHR11730:SF6">
    <property type="entry name" value="AMMONIUM TRANSPORTER"/>
    <property type="match status" value="1"/>
</dbReference>
<comment type="subcellular location">
    <subcellularLocation>
        <location evidence="8">Cell membrane</location>
        <topology evidence="8">Multi-pass membrane protein</topology>
    </subcellularLocation>
    <subcellularLocation>
        <location evidence="1">Membrane</location>
        <topology evidence="1">Multi-pass membrane protein</topology>
    </subcellularLocation>
</comment>
<dbReference type="Gene3D" id="1.10.3430.10">
    <property type="entry name" value="Ammonium transporter AmtB like domains"/>
    <property type="match status" value="1"/>
</dbReference>
<feature type="transmembrane region" description="Helical" evidence="8">
    <location>
        <begin position="240"/>
        <end position="259"/>
    </location>
</feature>
<feature type="compositionally biased region" description="Basic and acidic residues" evidence="9">
    <location>
        <begin position="561"/>
        <end position="579"/>
    </location>
</feature>
<dbReference type="InterPro" id="IPR001905">
    <property type="entry name" value="Ammonium_transpt"/>
</dbReference>
<dbReference type="NCBIfam" id="TIGR00836">
    <property type="entry name" value="amt"/>
    <property type="match status" value="1"/>
</dbReference>
<name>A0A9N8E6H5_9STRA</name>
<dbReference type="PROSITE" id="PS01219">
    <property type="entry name" value="AMMONIUM_TRANSP"/>
    <property type="match status" value="1"/>
</dbReference>
<feature type="domain" description="Ammonium transporter AmtB-like" evidence="10">
    <location>
        <begin position="45"/>
        <end position="469"/>
    </location>
</feature>
<evidence type="ECO:0000259" key="10">
    <source>
        <dbReference type="Pfam" id="PF00909"/>
    </source>
</evidence>
<dbReference type="SUPFAM" id="SSF111352">
    <property type="entry name" value="Ammonium transporter"/>
    <property type="match status" value="1"/>
</dbReference>
<dbReference type="InterPro" id="IPR024041">
    <property type="entry name" value="NH4_transpt_AmtB-like_dom"/>
</dbReference>
<evidence type="ECO:0000256" key="4">
    <source>
        <dbReference type="ARBA" id="ARBA00022692"/>
    </source>
</evidence>
<evidence type="ECO:0000256" key="7">
    <source>
        <dbReference type="ARBA" id="ARBA00023177"/>
    </source>
</evidence>
<comment type="caution">
    <text evidence="11">The sequence shown here is derived from an EMBL/GenBank/DDBJ whole genome shotgun (WGS) entry which is preliminary data.</text>
</comment>
<keyword evidence="3 8" id="KW-0813">Transport</keyword>
<dbReference type="EMBL" id="CAICTM010000564">
    <property type="protein sequence ID" value="CAB9512990.1"/>
    <property type="molecule type" value="Genomic_DNA"/>
</dbReference>
<feature type="transmembrane region" description="Helical" evidence="8">
    <location>
        <begin position="198"/>
        <end position="219"/>
    </location>
</feature>
<dbReference type="Pfam" id="PF00909">
    <property type="entry name" value="Ammonium_transp"/>
    <property type="match status" value="1"/>
</dbReference>
<dbReference type="FunFam" id="1.10.3430.10:FF:000016">
    <property type="entry name" value="Ammonium transporter"/>
    <property type="match status" value="1"/>
</dbReference>
<dbReference type="GO" id="GO:0097272">
    <property type="term" value="P:ammonium homeostasis"/>
    <property type="evidence" value="ECO:0007669"/>
    <property type="project" value="TreeGrafter"/>
</dbReference>
<evidence type="ECO:0000256" key="9">
    <source>
        <dbReference type="SAM" id="MobiDB-lite"/>
    </source>
</evidence>
<feature type="compositionally biased region" description="Acidic residues" evidence="9">
    <location>
        <begin position="514"/>
        <end position="530"/>
    </location>
</feature>
<evidence type="ECO:0000256" key="5">
    <source>
        <dbReference type="ARBA" id="ARBA00022989"/>
    </source>
</evidence>
<keyword evidence="5 8" id="KW-1133">Transmembrane helix</keyword>
<dbReference type="AlphaFoldDB" id="A0A9N8E6H5"/>
<feature type="transmembrane region" description="Helical" evidence="8">
    <location>
        <begin position="45"/>
        <end position="68"/>
    </location>
</feature>
<dbReference type="GO" id="GO:0008519">
    <property type="term" value="F:ammonium channel activity"/>
    <property type="evidence" value="ECO:0007669"/>
    <property type="project" value="InterPro"/>
</dbReference>